<sequence length="558" mass="63402">MATGFGFSIGDLFLGLKLIKDSIGAVNDLKGAAADYKALVTDITTLQDGLEAIEELQADQLFSPRQVSALRRAVCACQESIQNFLTSISKYQPHLSAKVSGVQSNFRKIKWTLCKKDDVSQFRVQLGRHASAITMLLITFQAKRTMDGQMNENDLDVRVRDIDDACTFDMLKGLTIEQRQFFMIIIQQNKQLLHSIEDVRTLLHTQTAIPPQVLLKQPVILLDPFGKITPFHLDFIDSLECFMAVLKVRFGKAGVTPAGLSKLDNGDFIIQDTQRRRPINLSKNWISVFRPGQNVDMSMVFHRFACLPCTCPACLEINEGDDEQIHCQACGLCYQNVQAISDQSEPWIRHLPGGPDYEASIAGGEIPYVLRQPGKEPEMRVFKPIYEAENDAFHSYRRIQVVSQSLELLDARYPTLQLIRDFCRFAELLKAIPENTSAYIPNIRSLHIQAVKHTLRQRSSFPAFASFSQIEQVRRVLSKESVDLRRSIDMLVQDLCKDEDTRGVMKYIRKTYPSEHGRDYFSAVLTRMISLSDFIKSDSPRVRSVERMPWLLLDSRAQ</sequence>
<keyword evidence="3" id="KW-1185">Reference proteome</keyword>
<feature type="domain" description="Ubiquitin-like" evidence="1">
    <location>
        <begin position="216"/>
        <end position="302"/>
    </location>
</feature>
<organism evidence="2 3">
    <name type="scientific">Stereocaulon virgatum</name>
    <dbReference type="NCBI Taxonomy" id="373712"/>
    <lineage>
        <taxon>Eukaryota</taxon>
        <taxon>Fungi</taxon>
        <taxon>Dikarya</taxon>
        <taxon>Ascomycota</taxon>
        <taxon>Pezizomycotina</taxon>
        <taxon>Lecanoromycetes</taxon>
        <taxon>OSLEUM clade</taxon>
        <taxon>Lecanoromycetidae</taxon>
        <taxon>Lecanorales</taxon>
        <taxon>Lecanorineae</taxon>
        <taxon>Stereocaulaceae</taxon>
        <taxon>Stereocaulon</taxon>
    </lineage>
</organism>
<evidence type="ECO:0000313" key="2">
    <source>
        <dbReference type="EMBL" id="KAL2041372.1"/>
    </source>
</evidence>
<accession>A0ABR4AA78</accession>
<evidence type="ECO:0000259" key="1">
    <source>
        <dbReference type="Pfam" id="PF22893"/>
    </source>
</evidence>
<protein>
    <recommendedName>
        <fullName evidence="1">Ubiquitin-like domain-containing protein</fullName>
    </recommendedName>
</protein>
<evidence type="ECO:0000313" key="3">
    <source>
        <dbReference type="Proteomes" id="UP001590950"/>
    </source>
</evidence>
<name>A0ABR4AA78_9LECA</name>
<reference evidence="2 3" key="1">
    <citation type="submission" date="2024-09" db="EMBL/GenBank/DDBJ databases">
        <title>Rethinking Asexuality: The Enigmatic Case of Functional Sexual Genes in Lepraria (Stereocaulaceae).</title>
        <authorList>
            <person name="Doellman M."/>
            <person name="Sun Y."/>
            <person name="Barcenas-Pena A."/>
            <person name="Lumbsch H.T."/>
            <person name="Grewe F."/>
        </authorList>
    </citation>
    <scope>NUCLEOTIDE SEQUENCE [LARGE SCALE GENOMIC DNA]</scope>
    <source>
        <strain evidence="2 3">Mercado 3170</strain>
    </source>
</reference>
<dbReference type="Proteomes" id="UP001590950">
    <property type="component" value="Unassembled WGS sequence"/>
</dbReference>
<gene>
    <name evidence="2" type="ORF">N7G274_005754</name>
</gene>
<comment type="caution">
    <text evidence="2">The sequence shown here is derived from an EMBL/GenBank/DDBJ whole genome shotgun (WGS) entry which is preliminary data.</text>
</comment>
<proteinExistence type="predicted"/>
<dbReference type="EMBL" id="JBEFKJ010000017">
    <property type="protein sequence ID" value="KAL2041372.1"/>
    <property type="molecule type" value="Genomic_DNA"/>
</dbReference>
<dbReference type="InterPro" id="IPR054464">
    <property type="entry name" value="ULD_fung"/>
</dbReference>
<dbReference type="PANTHER" id="PTHR38886">
    <property type="entry name" value="SESA DOMAIN-CONTAINING PROTEIN"/>
    <property type="match status" value="1"/>
</dbReference>
<dbReference type="PANTHER" id="PTHR38886:SF1">
    <property type="entry name" value="NACHT-NTPASE AND P-LOOP NTPASES N-TERMINAL DOMAIN-CONTAINING PROTEIN"/>
    <property type="match status" value="1"/>
</dbReference>
<dbReference type="Pfam" id="PF22893">
    <property type="entry name" value="ULD_2"/>
    <property type="match status" value="1"/>
</dbReference>